<dbReference type="InterPro" id="IPR036249">
    <property type="entry name" value="Thioredoxin-like_sf"/>
</dbReference>
<dbReference type="KEGG" id="xfh:XFHB_08945"/>
<dbReference type="InterPro" id="IPR003782">
    <property type="entry name" value="SCO1/SenC"/>
</dbReference>
<comment type="similarity">
    <text evidence="1">Belongs to the SCO1/2 family.</text>
</comment>
<name>A0ABC8AET8_XYLFS</name>
<dbReference type="SUPFAM" id="SSF52833">
    <property type="entry name" value="Thioredoxin-like"/>
    <property type="match status" value="1"/>
</dbReference>
<evidence type="ECO:0000256" key="2">
    <source>
        <dbReference type="PIRSR" id="PIRSR603782-1"/>
    </source>
</evidence>
<organism evidence="3 4">
    <name type="scientific">Xylella fastidiosa</name>
    <dbReference type="NCBI Taxonomy" id="2371"/>
    <lineage>
        <taxon>Bacteria</taxon>
        <taxon>Pseudomonadati</taxon>
        <taxon>Pseudomonadota</taxon>
        <taxon>Gammaproteobacteria</taxon>
        <taxon>Lysobacterales</taxon>
        <taxon>Lysobacteraceae</taxon>
        <taxon>Xylella</taxon>
    </lineage>
</organism>
<evidence type="ECO:0000256" key="1">
    <source>
        <dbReference type="ARBA" id="ARBA00010996"/>
    </source>
</evidence>
<evidence type="ECO:0000313" key="4">
    <source>
        <dbReference type="Proteomes" id="UP000196980"/>
    </source>
</evidence>
<keyword evidence="2" id="KW-0479">Metal-binding</keyword>
<feature type="binding site" evidence="2">
    <location>
        <position position="23"/>
    </location>
    <ligand>
        <name>Cu cation</name>
        <dbReference type="ChEBI" id="CHEBI:23378"/>
    </ligand>
</feature>
<evidence type="ECO:0000313" key="3">
    <source>
        <dbReference type="EMBL" id="ALR06947.2"/>
    </source>
</evidence>
<dbReference type="PANTHER" id="PTHR12151">
    <property type="entry name" value="ELECTRON TRANSPORT PROTIN SCO1/SENC FAMILY MEMBER"/>
    <property type="match status" value="1"/>
</dbReference>
<dbReference type="EMBL" id="CP009885">
    <property type="protein sequence ID" value="ALR06947.2"/>
    <property type="molecule type" value="Genomic_DNA"/>
</dbReference>
<accession>A0ABC8AET8</accession>
<dbReference type="Proteomes" id="UP000196980">
    <property type="component" value="Chromosome"/>
</dbReference>
<dbReference type="PANTHER" id="PTHR12151:SF25">
    <property type="entry name" value="LINALOOL DEHYDRATASE_ISOMERASE DOMAIN-CONTAINING PROTEIN"/>
    <property type="match status" value="1"/>
</dbReference>
<feature type="binding site" evidence="2">
    <location>
        <position position="114"/>
    </location>
    <ligand>
        <name>Cu cation</name>
        <dbReference type="ChEBI" id="CHEBI:23378"/>
    </ligand>
</feature>
<protein>
    <submittedName>
        <fullName evidence="3">SCO family protein</fullName>
    </submittedName>
</protein>
<keyword evidence="2" id="KW-0186">Copper</keyword>
<sequence>MSNTLKGHWTLVFFGFTSYLDVCPSTLAILGQAEKHWENLPETRRPQVLFVSIDPDRDSPLRLSGYARAFHKNILTTTADTPALQRFATALGLPFRKVPGKSYAENPLDDTMDHSTAIVVLDPQGRHVGMIHPPFNAEEIATDLQKLTKETTL</sequence>
<gene>
    <name evidence="3" type="ORF">XFHB_08945</name>
</gene>
<dbReference type="Gene3D" id="3.40.30.10">
    <property type="entry name" value="Glutaredoxin"/>
    <property type="match status" value="1"/>
</dbReference>
<proteinExistence type="inferred from homology"/>
<dbReference type="AlphaFoldDB" id="A0ABC8AET8"/>
<reference evidence="4" key="1">
    <citation type="submission" date="2014-11" db="EMBL/GenBank/DDBJ databases">
        <title>Xylella fastidiosa Hib4 Genome Sequencing.</title>
        <authorList>
            <person name="Pierry P.M."/>
            <person name="da Silva A.M."/>
        </authorList>
    </citation>
    <scope>NUCLEOTIDE SEQUENCE [LARGE SCALE GENOMIC DNA]</scope>
    <source>
        <strain evidence="4">Hib4</strain>
    </source>
</reference>
<dbReference type="CDD" id="cd02968">
    <property type="entry name" value="SCO"/>
    <property type="match status" value="1"/>
</dbReference>
<dbReference type="Pfam" id="PF02630">
    <property type="entry name" value="SCO1-SenC"/>
    <property type="match status" value="1"/>
</dbReference>